<dbReference type="RefSeq" id="WP_137260720.1">
    <property type="nucleotide sequence ID" value="NZ_SZQL01000003.1"/>
</dbReference>
<gene>
    <name evidence="3" type="ORF">FC093_05345</name>
</gene>
<accession>A0A4U3L4X3</accession>
<reference evidence="3 4" key="1">
    <citation type="submission" date="2019-05" db="EMBL/GenBank/DDBJ databases">
        <title>Panacibacter sp. strain 17mud1-8 Genome sequencing and assembly.</title>
        <authorList>
            <person name="Chhetri G."/>
        </authorList>
    </citation>
    <scope>NUCLEOTIDE SEQUENCE [LARGE SCALE GENOMIC DNA]</scope>
    <source>
        <strain evidence="3 4">17mud1-8</strain>
    </source>
</reference>
<proteinExistence type="predicted"/>
<organism evidence="3 4">
    <name type="scientific">Ilyomonas limi</name>
    <dbReference type="NCBI Taxonomy" id="2575867"/>
    <lineage>
        <taxon>Bacteria</taxon>
        <taxon>Pseudomonadati</taxon>
        <taxon>Bacteroidota</taxon>
        <taxon>Chitinophagia</taxon>
        <taxon>Chitinophagales</taxon>
        <taxon>Chitinophagaceae</taxon>
        <taxon>Ilyomonas</taxon>
    </lineage>
</organism>
<dbReference type="EMBL" id="SZQL01000003">
    <property type="protein sequence ID" value="TKK70175.1"/>
    <property type="molecule type" value="Genomic_DNA"/>
</dbReference>
<feature type="region of interest" description="Disordered" evidence="1">
    <location>
        <begin position="31"/>
        <end position="50"/>
    </location>
</feature>
<comment type="caution">
    <text evidence="3">The sequence shown here is derived from an EMBL/GenBank/DDBJ whole genome shotgun (WGS) entry which is preliminary data.</text>
</comment>
<evidence type="ECO:0000313" key="3">
    <source>
        <dbReference type="EMBL" id="TKK70175.1"/>
    </source>
</evidence>
<dbReference type="Proteomes" id="UP000305848">
    <property type="component" value="Unassembled WGS sequence"/>
</dbReference>
<name>A0A4U3L4X3_9BACT</name>
<feature type="chain" id="PRO_5020485849" evidence="2">
    <location>
        <begin position="26"/>
        <end position="159"/>
    </location>
</feature>
<sequence length="159" mass="18106">MQTVIQSLKKIIYLFIILICISCHQNNTDNGKEATRSIPAERPNPDPKPVATYSQDITSEMGRLNHWKFAVAMYETHQTFMYRVQIQYAELNVTDSLQLPNLGFMPKPALQKGKDDYSCVIGFLDDKGVFRDYKLVSVANGNVRIHTLKYYSVQPGTAQ</sequence>
<evidence type="ECO:0000313" key="4">
    <source>
        <dbReference type="Proteomes" id="UP000305848"/>
    </source>
</evidence>
<dbReference type="OrthoDB" id="667337at2"/>
<feature type="signal peptide" evidence="2">
    <location>
        <begin position="1"/>
        <end position="25"/>
    </location>
</feature>
<keyword evidence="2" id="KW-0732">Signal</keyword>
<evidence type="ECO:0000256" key="1">
    <source>
        <dbReference type="SAM" id="MobiDB-lite"/>
    </source>
</evidence>
<dbReference type="AlphaFoldDB" id="A0A4U3L4X3"/>
<evidence type="ECO:0000256" key="2">
    <source>
        <dbReference type="SAM" id="SignalP"/>
    </source>
</evidence>
<protein>
    <submittedName>
        <fullName evidence="3">Uncharacterized protein</fullName>
    </submittedName>
</protein>
<keyword evidence="4" id="KW-1185">Reference proteome</keyword>